<keyword evidence="5 10" id="KW-0812">Transmembrane</keyword>
<evidence type="ECO:0000256" key="4">
    <source>
        <dbReference type="ARBA" id="ARBA00022597"/>
    </source>
</evidence>
<feature type="transmembrane region" description="Helical" evidence="10">
    <location>
        <begin position="210"/>
        <end position="231"/>
    </location>
</feature>
<feature type="transmembrane region" description="Helical" evidence="10">
    <location>
        <begin position="181"/>
        <end position="198"/>
    </location>
</feature>
<feature type="transmembrane region" description="Helical" evidence="10">
    <location>
        <begin position="395"/>
        <end position="415"/>
    </location>
</feature>
<dbReference type="InterPro" id="IPR005829">
    <property type="entry name" value="Sugar_transporter_CS"/>
</dbReference>
<feature type="transmembrane region" description="Helical" evidence="10">
    <location>
        <begin position="470"/>
        <end position="492"/>
    </location>
</feature>
<evidence type="ECO:0000256" key="2">
    <source>
        <dbReference type="ARBA" id="ARBA00010992"/>
    </source>
</evidence>
<evidence type="ECO:0000259" key="11">
    <source>
        <dbReference type="PROSITE" id="PS50850"/>
    </source>
</evidence>
<evidence type="ECO:0000256" key="8">
    <source>
        <dbReference type="RuleBase" id="RU003346"/>
    </source>
</evidence>
<feature type="transmembrane region" description="Helical" evidence="10">
    <location>
        <begin position="243"/>
        <end position="262"/>
    </location>
</feature>
<gene>
    <name evidence="12" type="primary">HXT13</name>
</gene>
<dbReference type="PROSITE" id="PS50850">
    <property type="entry name" value="MFS"/>
    <property type="match status" value="1"/>
</dbReference>
<name>A0A0C7KKZ8_9SACH</name>
<feature type="region of interest" description="Disordered" evidence="9">
    <location>
        <begin position="547"/>
        <end position="566"/>
    </location>
</feature>
<dbReference type="NCBIfam" id="TIGR00879">
    <property type="entry name" value="SP"/>
    <property type="match status" value="1"/>
</dbReference>
<comment type="similarity">
    <text evidence="2 8">Belongs to the major facilitator superfamily. Sugar transporter (TC 2.A.1.1) family.</text>
</comment>
<dbReference type="CDD" id="cd17356">
    <property type="entry name" value="MFS_HXT"/>
    <property type="match status" value="1"/>
</dbReference>
<evidence type="ECO:0000256" key="1">
    <source>
        <dbReference type="ARBA" id="ARBA00004141"/>
    </source>
</evidence>
<dbReference type="InterPro" id="IPR050360">
    <property type="entry name" value="MFS_Sugar_Transporters"/>
</dbReference>
<dbReference type="InterPro" id="IPR020846">
    <property type="entry name" value="MFS_dom"/>
</dbReference>
<sequence>MSTENVTNSQTSTIGGSAQDVGNFIETSSPDTEVATPVGKASFLDMEDMERSPQVEIEAPKRSLAYWAFIISLCFPIALGGLLPGWDSGITAGFINMPNFKENFGSYSHSTGEYYLSNVRMGLLVAIFSVGCALGGILLAKLGDIFGRRLAIMMVVLIYVVGAIIQISATGKWYQYFVGKIIYGLGCGGCSVLCPMLLSEIAPKDLRGALISMYQLMVTFGIFLGYCVVYNTRHYDSTAQWRVPLGLCFAWAIIICVGMFLIPESPRYLAQCGRVEEARRAVARLSRLPVDDKFVENEIDLILEGIESQKKAGEASFKDLFSIKTKVLQRLITGILVQTFLQLTGENYFFFYGTTIFKSVGLTDGFETSVVIGTVNFFSTIVAVFVVDKLGRRKCLMTGAAGMLVCMVVFASVGVTRLYPNGSDAPSSKGAGNCMIVFTMFYIFFFATTWAPVAYIVVAESFPQKVKTKAMAISTAFNWFWQFLIGFFTPFITGAINFYYGYVFVGCLVAMFLYVFFFLPETSGLSLEDIQILYEEGILPWKSASWIPPSKRYENKPEPADEKSGKWRNIFRSQKKTAEV</sequence>
<feature type="domain" description="Major facilitator superfamily (MFS) profile" evidence="11">
    <location>
        <begin position="73"/>
        <end position="523"/>
    </location>
</feature>
<dbReference type="PROSITE" id="PS00217">
    <property type="entry name" value="SUGAR_TRANSPORT_2"/>
    <property type="match status" value="1"/>
</dbReference>
<keyword evidence="3 8" id="KW-0813">Transport</keyword>
<feature type="transmembrane region" description="Helical" evidence="10">
    <location>
        <begin position="498"/>
        <end position="519"/>
    </location>
</feature>
<dbReference type="Gene3D" id="1.20.1250.20">
    <property type="entry name" value="MFS general substrate transporter like domains"/>
    <property type="match status" value="1"/>
</dbReference>
<evidence type="ECO:0000256" key="6">
    <source>
        <dbReference type="ARBA" id="ARBA00022989"/>
    </source>
</evidence>
<keyword evidence="7 10" id="KW-0472">Membrane</keyword>
<feature type="transmembrane region" description="Helical" evidence="10">
    <location>
        <begin position="121"/>
        <end position="143"/>
    </location>
</feature>
<feature type="region of interest" description="Disordered" evidence="9">
    <location>
        <begin position="1"/>
        <end position="35"/>
    </location>
</feature>
<comment type="subcellular location">
    <subcellularLocation>
        <location evidence="1">Membrane</location>
        <topology evidence="1">Multi-pass membrane protein</topology>
    </subcellularLocation>
</comment>
<protein>
    <submittedName>
        <fullName evidence="12">Hexose transporter</fullName>
    </submittedName>
</protein>
<evidence type="ECO:0000256" key="3">
    <source>
        <dbReference type="ARBA" id="ARBA00022448"/>
    </source>
</evidence>
<feature type="transmembrane region" description="Helical" evidence="10">
    <location>
        <begin position="150"/>
        <end position="169"/>
    </location>
</feature>
<evidence type="ECO:0000313" key="12">
    <source>
        <dbReference type="EMBL" id="CEP25281.1"/>
    </source>
</evidence>
<feature type="transmembrane region" description="Helical" evidence="10">
    <location>
        <begin position="435"/>
        <end position="458"/>
    </location>
</feature>
<dbReference type="InterPro" id="IPR003663">
    <property type="entry name" value="Sugar/inositol_transpt"/>
</dbReference>
<dbReference type="GO" id="GO:0005886">
    <property type="term" value="C:plasma membrane"/>
    <property type="evidence" value="ECO:0007669"/>
    <property type="project" value="TreeGrafter"/>
</dbReference>
<feature type="transmembrane region" description="Helical" evidence="10">
    <location>
        <begin position="331"/>
        <end position="350"/>
    </location>
</feature>
<dbReference type="PROSITE" id="PS00216">
    <property type="entry name" value="SUGAR_TRANSPORT_1"/>
    <property type="match status" value="1"/>
</dbReference>
<feature type="compositionally biased region" description="Polar residues" evidence="9">
    <location>
        <begin position="1"/>
        <end position="16"/>
    </location>
</feature>
<dbReference type="GO" id="GO:0005351">
    <property type="term" value="F:carbohydrate:proton symporter activity"/>
    <property type="evidence" value="ECO:0007669"/>
    <property type="project" value="TreeGrafter"/>
</dbReference>
<dbReference type="PANTHER" id="PTHR48022">
    <property type="entry name" value="PLASTIDIC GLUCOSE TRANSPORTER 4"/>
    <property type="match status" value="1"/>
</dbReference>
<keyword evidence="4" id="KW-0762">Sugar transport</keyword>
<feature type="compositionally biased region" description="Basic and acidic residues" evidence="9">
    <location>
        <begin position="551"/>
        <end position="565"/>
    </location>
</feature>
<dbReference type="InterPro" id="IPR036259">
    <property type="entry name" value="MFS_trans_sf"/>
</dbReference>
<proteinExistence type="inferred from homology"/>
<accession>A0A0C7KKZ8</accession>
<dbReference type="InterPro" id="IPR005828">
    <property type="entry name" value="MFS_sugar_transport-like"/>
</dbReference>
<keyword evidence="6 10" id="KW-1133">Transmembrane helix</keyword>
<dbReference type="PRINTS" id="PR00171">
    <property type="entry name" value="SUGRTRNSPORT"/>
</dbReference>
<evidence type="ECO:0000256" key="7">
    <source>
        <dbReference type="ARBA" id="ARBA00023136"/>
    </source>
</evidence>
<dbReference type="SUPFAM" id="SSF103473">
    <property type="entry name" value="MFS general substrate transporter"/>
    <property type="match status" value="1"/>
</dbReference>
<evidence type="ECO:0000256" key="5">
    <source>
        <dbReference type="ARBA" id="ARBA00022692"/>
    </source>
</evidence>
<dbReference type="Pfam" id="PF00083">
    <property type="entry name" value="Sugar_tr"/>
    <property type="match status" value="1"/>
</dbReference>
<evidence type="ECO:0000256" key="10">
    <source>
        <dbReference type="SAM" id="Phobius"/>
    </source>
</evidence>
<dbReference type="GO" id="GO:0055056">
    <property type="term" value="F:D-glucose transmembrane transporter activity"/>
    <property type="evidence" value="ECO:0007669"/>
    <property type="project" value="UniProtKB-ARBA"/>
</dbReference>
<reference evidence="12" key="1">
    <citation type="journal article" date="2015" name="Mol. Biol. Evol.">
        <title>Evolutionary Advantage Conferred by an Eukaryote-to-Eukaryote Gene Transfer Event in Wine Yeasts.</title>
        <authorList>
            <person name="Marsit S."/>
            <person name="Mena A."/>
            <person name="Bigey F."/>
            <person name="Sauvage F.X."/>
            <person name="Couloux A."/>
            <person name="Guy J."/>
            <person name="Legras J.L."/>
            <person name="Barrio E."/>
            <person name="Dequin S."/>
            <person name="Galeote V."/>
        </authorList>
    </citation>
    <scope>NUCLEOTIDE SEQUENCE</scope>
    <source>
        <strain evidence="12">Type strain: CLIB 830</strain>
    </source>
</reference>
<evidence type="ECO:0000256" key="9">
    <source>
        <dbReference type="SAM" id="MobiDB-lite"/>
    </source>
</evidence>
<dbReference type="FunFam" id="1.20.1250.20:FF:000044">
    <property type="entry name" value="Hexose transporter Hxt3p"/>
    <property type="match status" value="1"/>
</dbReference>
<organism evidence="12">
    <name type="scientific">Torulaspora microellipsoides</name>
    <dbReference type="NCBI Taxonomy" id="1136883"/>
    <lineage>
        <taxon>Eukaryota</taxon>
        <taxon>Fungi</taxon>
        <taxon>Dikarya</taxon>
        <taxon>Ascomycota</taxon>
        <taxon>Saccharomycotina</taxon>
        <taxon>Saccharomycetes</taxon>
        <taxon>Saccharomycetales</taxon>
        <taxon>Saccharomycetaceae</taxon>
        <taxon>Torulaspora</taxon>
    </lineage>
</organism>
<dbReference type="AlphaFoldDB" id="A0A0C7KKZ8"/>
<feature type="transmembrane region" description="Helical" evidence="10">
    <location>
        <begin position="370"/>
        <end position="388"/>
    </location>
</feature>
<dbReference type="EMBL" id="LN811465">
    <property type="protein sequence ID" value="CEP25281.1"/>
    <property type="molecule type" value="Genomic_DNA"/>
</dbReference>
<dbReference type="PANTHER" id="PTHR48022:SF75">
    <property type="entry name" value="GALACTOSE TRANSPORTER-RELATED"/>
    <property type="match status" value="1"/>
</dbReference>
<feature type="transmembrane region" description="Helical" evidence="10">
    <location>
        <begin position="64"/>
        <end position="83"/>
    </location>
</feature>